<dbReference type="Pfam" id="PF01886">
    <property type="entry name" value="DUF61"/>
    <property type="match status" value="1"/>
</dbReference>
<accession>A0ABT5XDM3</accession>
<dbReference type="InterPro" id="IPR002746">
    <property type="entry name" value="UPF0216"/>
</dbReference>
<evidence type="ECO:0000313" key="3">
    <source>
        <dbReference type="Proteomes" id="UP001215956"/>
    </source>
</evidence>
<evidence type="ECO:0000313" key="2">
    <source>
        <dbReference type="EMBL" id="MDF0592816.1"/>
    </source>
</evidence>
<dbReference type="EMBL" id="JARFPL010000010">
    <property type="protein sequence ID" value="MDF0592816.1"/>
    <property type="molecule type" value="Genomic_DNA"/>
</dbReference>
<comment type="similarity">
    <text evidence="1">Belongs to the UPF0216 family.</text>
</comment>
<keyword evidence="3" id="KW-1185">Reference proteome</keyword>
<dbReference type="Proteomes" id="UP001215956">
    <property type="component" value="Unassembled WGS sequence"/>
</dbReference>
<protein>
    <recommendedName>
        <fullName evidence="1">UPF0216 protein P0O24_04385</fullName>
    </recommendedName>
</protein>
<dbReference type="PIRSF" id="PIRSF005264">
    <property type="entry name" value="UCP005264"/>
    <property type="match status" value="1"/>
</dbReference>
<gene>
    <name evidence="2" type="ORF">P0O24_04385</name>
</gene>
<proteinExistence type="inferred from homology"/>
<reference evidence="2 3" key="1">
    <citation type="submission" date="2023-03" db="EMBL/GenBank/DDBJ databases">
        <title>Whole genome sequencing of Methanotrichaceae archaeon M04Ac.</title>
        <authorList>
            <person name="Khomyakova M.A."/>
            <person name="Merkel A.Y."/>
            <person name="Slobodkin A.I."/>
        </authorList>
    </citation>
    <scope>NUCLEOTIDE SEQUENCE [LARGE SCALE GENOMIC DNA]</scope>
    <source>
        <strain evidence="2 3">M04Ac</strain>
    </source>
</reference>
<name>A0ABT5XDM3_9EURY</name>
<sequence>MDPESRVLAKLVRSLNDHLPAERKTLGELLREEKPRVVCRDGSAHRIRREEIEAINGIVGSKWGKEAERLKLPILIEMAPDYGRSAARIRGRVYCDVVQAILGEERKTTDEMVIFRPDIRRLRRELPSASQYAFLISTS</sequence>
<dbReference type="NCBIfam" id="NF003153">
    <property type="entry name" value="PRK04115.1"/>
    <property type="match status" value="1"/>
</dbReference>
<dbReference type="RefSeq" id="WP_316968523.1">
    <property type="nucleotide sequence ID" value="NZ_JARFPL010000010.1"/>
</dbReference>
<dbReference type="HAMAP" id="MF_00585">
    <property type="entry name" value="UPF0216"/>
    <property type="match status" value="1"/>
</dbReference>
<organism evidence="2 3">
    <name type="scientific">Candidatus Methanocrinis alkalitolerans</name>
    <dbReference type="NCBI Taxonomy" id="3033395"/>
    <lineage>
        <taxon>Archaea</taxon>
        <taxon>Methanobacteriati</taxon>
        <taxon>Methanobacteriota</taxon>
        <taxon>Stenosarchaea group</taxon>
        <taxon>Methanomicrobia</taxon>
        <taxon>Methanotrichales</taxon>
        <taxon>Methanotrichaceae</taxon>
        <taxon>Methanocrinis</taxon>
    </lineage>
</organism>
<evidence type="ECO:0000256" key="1">
    <source>
        <dbReference type="HAMAP-Rule" id="MF_00585"/>
    </source>
</evidence>
<comment type="caution">
    <text evidence="2">The sequence shown here is derived from an EMBL/GenBank/DDBJ whole genome shotgun (WGS) entry which is preliminary data.</text>
</comment>